<comment type="caution">
    <text evidence="2">The sequence shown here is derived from an EMBL/GenBank/DDBJ whole genome shotgun (WGS) entry which is preliminary data.</text>
</comment>
<dbReference type="InterPro" id="IPR002645">
    <property type="entry name" value="STAS_dom"/>
</dbReference>
<dbReference type="EMBL" id="VLKN01000004">
    <property type="protein sequence ID" value="TWI02816.1"/>
    <property type="molecule type" value="Genomic_DNA"/>
</dbReference>
<organism evidence="2 3">
    <name type="scientific">Luteimonas cucumeris</name>
    <dbReference type="NCBI Taxonomy" id="985012"/>
    <lineage>
        <taxon>Bacteria</taxon>
        <taxon>Pseudomonadati</taxon>
        <taxon>Pseudomonadota</taxon>
        <taxon>Gammaproteobacteria</taxon>
        <taxon>Lysobacterales</taxon>
        <taxon>Lysobacteraceae</taxon>
        <taxon>Luteimonas</taxon>
    </lineage>
</organism>
<dbReference type="OrthoDB" id="7068790at2"/>
<evidence type="ECO:0000313" key="2">
    <source>
        <dbReference type="EMBL" id="TWI02816.1"/>
    </source>
</evidence>
<dbReference type="SUPFAM" id="SSF52091">
    <property type="entry name" value="SpoIIaa-like"/>
    <property type="match status" value="1"/>
</dbReference>
<dbReference type="RefSeq" id="WP_144899404.1">
    <property type="nucleotide sequence ID" value="NZ_VLKN01000004.1"/>
</dbReference>
<keyword evidence="3" id="KW-1185">Reference proteome</keyword>
<dbReference type="Gene3D" id="3.30.750.24">
    <property type="entry name" value="STAS domain"/>
    <property type="match status" value="1"/>
</dbReference>
<sequence>MSAVLLGDDLGIEAAAELKQQLAAHLAQPQPLALDAGAVQRVHTACVQVLCTFFRERRQAGRDTGFAAASTSLRDAARLLGVTEPLGLAHTDHQSAGAHAA</sequence>
<feature type="domain" description="STAS" evidence="1">
    <location>
        <begin position="1"/>
        <end position="101"/>
    </location>
</feature>
<accession>A0A562L5M6</accession>
<protein>
    <submittedName>
        <fullName evidence="2">ABC-type transporter Mla MlaB component</fullName>
    </submittedName>
</protein>
<name>A0A562L5M6_9GAMM</name>
<dbReference type="AlphaFoldDB" id="A0A562L5M6"/>
<gene>
    <name evidence="2" type="ORF">IP90_01914</name>
</gene>
<dbReference type="Proteomes" id="UP000315167">
    <property type="component" value="Unassembled WGS sequence"/>
</dbReference>
<dbReference type="InterPro" id="IPR052746">
    <property type="entry name" value="MlaB_ABC_Transporter"/>
</dbReference>
<dbReference type="PANTHER" id="PTHR35849">
    <property type="entry name" value="BLR2341 PROTEIN"/>
    <property type="match status" value="1"/>
</dbReference>
<dbReference type="PROSITE" id="PS50801">
    <property type="entry name" value="STAS"/>
    <property type="match status" value="1"/>
</dbReference>
<dbReference type="PANTHER" id="PTHR35849:SF2">
    <property type="entry name" value="BLR2341 PROTEIN"/>
    <property type="match status" value="1"/>
</dbReference>
<reference evidence="2 3" key="1">
    <citation type="journal article" date="2015" name="Stand. Genomic Sci.">
        <title>Genomic Encyclopedia of Bacterial and Archaeal Type Strains, Phase III: the genomes of soil and plant-associated and newly described type strains.</title>
        <authorList>
            <person name="Whitman W.B."/>
            <person name="Woyke T."/>
            <person name="Klenk H.P."/>
            <person name="Zhou Y."/>
            <person name="Lilburn T.G."/>
            <person name="Beck B.J."/>
            <person name="De Vos P."/>
            <person name="Vandamme P."/>
            <person name="Eisen J.A."/>
            <person name="Garrity G."/>
            <person name="Hugenholtz P."/>
            <person name="Kyrpides N.C."/>
        </authorList>
    </citation>
    <scope>NUCLEOTIDE SEQUENCE [LARGE SCALE GENOMIC DNA]</scope>
    <source>
        <strain evidence="2 3">CGMCC 1.10821</strain>
    </source>
</reference>
<dbReference type="Pfam" id="PF13466">
    <property type="entry name" value="STAS_2"/>
    <property type="match status" value="1"/>
</dbReference>
<dbReference type="InterPro" id="IPR058548">
    <property type="entry name" value="MlaB-like_STAS"/>
</dbReference>
<evidence type="ECO:0000259" key="1">
    <source>
        <dbReference type="PROSITE" id="PS50801"/>
    </source>
</evidence>
<proteinExistence type="predicted"/>
<evidence type="ECO:0000313" key="3">
    <source>
        <dbReference type="Proteomes" id="UP000315167"/>
    </source>
</evidence>
<dbReference type="InterPro" id="IPR036513">
    <property type="entry name" value="STAS_dom_sf"/>
</dbReference>